<name>A0A0S4JMR8_BODSA</name>
<feature type="chain" id="PRO_5006622492" evidence="1">
    <location>
        <begin position="26"/>
        <end position="1833"/>
    </location>
</feature>
<keyword evidence="1" id="KW-0732">Signal</keyword>
<protein>
    <submittedName>
        <fullName evidence="2">Membrane-associated protein, putative</fullName>
    </submittedName>
</protein>
<feature type="signal peptide" evidence="1">
    <location>
        <begin position="1"/>
        <end position="25"/>
    </location>
</feature>
<proteinExistence type="predicted"/>
<dbReference type="VEuPathDB" id="TriTrypDB:BSAL_32575"/>
<dbReference type="Proteomes" id="UP000051952">
    <property type="component" value="Unassembled WGS sequence"/>
</dbReference>
<sequence length="1833" mass="190857">MTRAVSLFIFTTLLLLNVISYCVVAAVDSDPPTVTGPPSSMSVAIQLDAPSTISVAESFNVIATINMTNSSTSSDAEHFAWGCAVTAGSPTLCPDASTITAASLRFPGNTSGTSGAVDVTFYFWTGNLSIGSALASGQFASDSATIQFTIPTPAPTTPVPGAVPTVTLIAPASISLGEAFNVTASVVPASSTMVYDWECGVIPPSSASLCPTIADHFATWLPYPANPTATPGTVSVVLYYAFGYATVGDAIKDNFNYYIASVNIVLTELVLVTPAPSNNSCLYVCPDMLCAADLGSCACSVSAVLGNVFLAFSGTTNGAPRDMPLTMTANATYRVPSGACSGFDLGPYVVFTWYVSASVGYVAFHATSTGSGSPVTIPANTIASNGTYFMTVSAAAPFNPALSSFASASIVFGTPAPQVNVTGPSNVDASESFTVTATVSFLSNVYGFVWRCSSLDIVAPSLCPETFNGTFGNVTFPANPRAQAGRVSVSYYYMWDVTTLTEAFTTGTYVEGTLSVAFTSANPSLKIVNSIANQVLDYNTFFSSQKIALWSITNYSAAYTRVWTINGEVLNTTLDNFTIPASLNLLRSIPMSQFQIMRLNNIIRVTVTDRSNSTLTSYAEVDVTVLELFPATLTIANANSVDSSAMALSDTIILNYSVPLLNNSYYWFYNFAVTFVYYTTSATGVEMAMPLPTKVNGTTVTATAPQLPDTSVTSLTMKFGLVVTMSYYPNVSAGTANATFNITRNDACLYQCPDQTCASSLATCACVAADASISVPTVPTFDSGASSLVRMLEVFNVSADATYGVFRGNCSGLDLTQFVNYTWHIKDIFGATKEVGGHGDRLVLPPNSFVVPGEYTLTVTATGLTNPNTGLFPSATASNGFTVSADWPAVNLVAPVSAEVTDAFNVTATVSYLLTTGQFTWVCAASRATLCPSANLSSAASSNTTTFVFPGLNPGIVGGTVTITIFFWFVATTFEAARAVGDISSVSATILLTSRQCVGISQQNGSAVLFDNVPLTCVQPFDCFAEFCLCVNGTVSATCTPFGANVNASVIEMCTARRVSCIISAALNTGSVWDATCQRWGEDVNQLYTSYYYDRSSTNLTDLCLAESCSLVTAGSSDLAGTVNYSRICDINVLEIGAPRDSDVVVGCVAPARTHFDVPAQCGAAANCSQSSCVCLGGSWTTSLQECLLPAAQPLDSVLDACLASYVSCVTVVALDVYIPGASPLNTDPCQRWAVPIAEDYAFFYYNATRLPSVFFLCVAAEHGPVSTMGGSNCRRLRVVLQRYAPPLKQNNTTPVLPESTSLWQACNYTACTDIYRFNHSAHFSSACTFAAVNRTPTFVAYNACPYLCPDSTCAADLASCACTANAAVANLSTSANYDLANILPTTQLQITASASYAVASGNCSDFAFGSSLKFTWSVTNASGVVLLSYNGSRLTVASNTLTAGSYTATVAATGLLGTQQLTLALPLTVVVLQPTVQISGPTLATSLRSFALTAVITNPATSSSFNWTCTSLTANVSCPNLSNGTSSSLFIAAGAPSGTFSIVYQYFSNAHIANATVLLEITSDDIPVVTVRQALTGSIAASSFGINAFAYTQQISASGTVQFSSAYTRSWRVNGVRVNGALDSVVVAASLMKTTTFANAKAGVYVYNTITLTATSNSNSNVIGNASVTVVVLESVASNLTILKSGSASATFAQGLVDTLVFAVNSTPSVTTTSVPLGATLQTSVVYYTVTNNVESVGMSLLTTTSGATQVGAAPLVPNGTAHGTMIKFGIQISLSGVVVSRANSTFNITLADAAAAATSVLASAGSITDPDEAVQALGNMGALLNSFSSSS</sequence>
<dbReference type="EMBL" id="CYKH01001939">
    <property type="protein sequence ID" value="CUG91537.1"/>
    <property type="molecule type" value="Genomic_DNA"/>
</dbReference>
<gene>
    <name evidence="2" type="ORF">BSAL_32575</name>
</gene>
<organism evidence="2 3">
    <name type="scientific">Bodo saltans</name>
    <name type="common">Flagellated protozoan</name>
    <dbReference type="NCBI Taxonomy" id="75058"/>
    <lineage>
        <taxon>Eukaryota</taxon>
        <taxon>Discoba</taxon>
        <taxon>Euglenozoa</taxon>
        <taxon>Kinetoplastea</taxon>
        <taxon>Metakinetoplastina</taxon>
        <taxon>Eubodonida</taxon>
        <taxon>Bodonidae</taxon>
        <taxon>Bodo</taxon>
    </lineage>
</organism>
<reference evidence="3" key="1">
    <citation type="submission" date="2015-09" db="EMBL/GenBank/DDBJ databases">
        <authorList>
            <consortium name="Pathogen Informatics"/>
        </authorList>
    </citation>
    <scope>NUCLEOTIDE SEQUENCE [LARGE SCALE GENOMIC DNA]</scope>
    <source>
        <strain evidence="3">Lake Konstanz</strain>
    </source>
</reference>
<evidence type="ECO:0000313" key="2">
    <source>
        <dbReference type="EMBL" id="CUG91537.1"/>
    </source>
</evidence>
<feature type="non-terminal residue" evidence="2">
    <location>
        <position position="1833"/>
    </location>
</feature>
<accession>A0A0S4JMR8</accession>
<keyword evidence="3" id="KW-1185">Reference proteome</keyword>
<evidence type="ECO:0000313" key="3">
    <source>
        <dbReference type="Proteomes" id="UP000051952"/>
    </source>
</evidence>
<evidence type="ECO:0000256" key="1">
    <source>
        <dbReference type="SAM" id="SignalP"/>
    </source>
</evidence>